<feature type="transmembrane region" description="Helical" evidence="6">
    <location>
        <begin position="45"/>
        <end position="72"/>
    </location>
</feature>
<sequence>MPAPNINNSNDPTRPDQIHRYQFPTRKDIRGDAYFTTEELFDVLAILWSMFGLLMKLTWCTWVALFCSTISFAHSQANDDTKEVFYSFMLSISAVVMSYLQNPQPMAFFRLCQLYLVASI</sequence>
<evidence type="ECO:0000256" key="2">
    <source>
        <dbReference type="ARBA" id="ARBA00009066"/>
    </source>
</evidence>
<name>A0A4Y2TCH4_ARAVE</name>
<feature type="transmembrane region" description="Helical" evidence="6">
    <location>
        <begin position="84"/>
        <end position="101"/>
    </location>
</feature>
<dbReference type="EMBL" id="BGPR01027628">
    <property type="protein sequence ID" value="GBN98292.1"/>
    <property type="molecule type" value="Genomic_DNA"/>
</dbReference>
<keyword evidence="3 6" id="KW-0812">Transmembrane</keyword>
<comment type="similarity">
    <text evidence="2">Belongs to the Asterix family.</text>
</comment>
<dbReference type="GO" id="GO:0044183">
    <property type="term" value="F:protein folding chaperone"/>
    <property type="evidence" value="ECO:0007669"/>
    <property type="project" value="InterPro"/>
</dbReference>
<protein>
    <submittedName>
        <fullName evidence="7">Protein Asterix</fullName>
    </submittedName>
</protein>
<organism evidence="7 8">
    <name type="scientific">Araneus ventricosus</name>
    <name type="common">Orbweaver spider</name>
    <name type="synonym">Epeira ventricosa</name>
    <dbReference type="NCBI Taxonomy" id="182803"/>
    <lineage>
        <taxon>Eukaryota</taxon>
        <taxon>Metazoa</taxon>
        <taxon>Ecdysozoa</taxon>
        <taxon>Arthropoda</taxon>
        <taxon>Chelicerata</taxon>
        <taxon>Arachnida</taxon>
        <taxon>Araneae</taxon>
        <taxon>Araneomorphae</taxon>
        <taxon>Entelegynae</taxon>
        <taxon>Araneoidea</taxon>
        <taxon>Araneidae</taxon>
        <taxon>Araneus</taxon>
    </lineage>
</organism>
<reference evidence="7 8" key="1">
    <citation type="journal article" date="2019" name="Sci. Rep.">
        <title>Orb-weaving spider Araneus ventricosus genome elucidates the spidroin gene catalogue.</title>
        <authorList>
            <person name="Kono N."/>
            <person name="Nakamura H."/>
            <person name="Ohtoshi R."/>
            <person name="Moran D.A.P."/>
            <person name="Shinohara A."/>
            <person name="Yoshida Y."/>
            <person name="Fujiwara M."/>
            <person name="Mori M."/>
            <person name="Tomita M."/>
            <person name="Arakawa K."/>
        </authorList>
    </citation>
    <scope>NUCLEOTIDE SEQUENCE [LARGE SCALE GENOMIC DNA]</scope>
</reference>
<evidence type="ECO:0000256" key="6">
    <source>
        <dbReference type="SAM" id="Phobius"/>
    </source>
</evidence>
<evidence type="ECO:0000313" key="7">
    <source>
        <dbReference type="EMBL" id="GBN98292.1"/>
    </source>
</evidence>
<gene>
    <name evidence="7" type="primary">WDR83OS_2</name>
    <name evidence="7" type="ORF">AVEN_118705_1</name>
</gene>
<dbReference type="AlphaFoldDB" id="A0A4Y2TCH4"/>
<evidence type="ECO:0000256" key="1">
    <source>
        <dbReference type="ARBA" id="ARBA00004370"/>
    </source>
</evidence>
<accession>A0A4Y2TCH4</accession>
<keyword evidence="5 6" id="KW-0472">Membrane</keyword>
<dbReference type="GO" id="GO:0045048">
    <property type="term" value="P:protein insertion into ER membrane"/>
    <property type="evidence" value="ECO:0007669"/>
    <property type="project" value="InterPro"/>
</dbReference>
<dbReference type="PANTHER" id="PTHR13193">
    <property type="entry name" value="CGI-140"/>
    <property type="match status" value="1"/>
</dbReference>
<dbReference type="PANTHER" id="PTHR13193:SF0">
    <property type="entry name" value="PAT COMPLEX SUBUNIT ASTERIX"/>
    <property type="match status" value="1"/>
</dbReference>
<evidence type="ECO:0000256" key="4">
    <source>
        <dbReference type="ARBA" id="ARBA00022989"/>
    </source>
</evidence>
<dbReference type="GO" id="GO:0005789">
    <property type="term" value="C:endoplasmic reticulum membrane"/>
    <property type="evidence" value="ECO:0007669"/>
    <property type="project" value="InterPro"/>
</dbReference>
<keyword evidence="4 6" id="KW-1133">Transmembrane helix</keyword>
<dbReference type="InterPro" id="IPR005351">
    <property type="entry name" value="ASTER"/>
</dbReference>
<proteinExistence type="inferred from homology"/>
<keyword evidence="8" id="KW-1185">Reference proteome</keyword>
<comment type="caution">
    <text evidence="7">The sequence shown here is derived from an EMBL/GenBank/DDBJ whole genome shotgun (WGS) entry which is preliminary data.</text>
</comment>
<evidence type="ECO:0000256" key="5">
    <source>
        <dbReference type="ARBA" id="ARBA00023136"/>
    </source>
</evidence>
<dbReference type="Proteomes" id="UP000499080">
    <property type="component" value="Unassembled WGS sequence"/>
</dbReference>
<evidence type="ECO:0000256" key="3">
    <source>
        <dbReference type="ARBA" id="ARBA00022692"/>
    </source>
</evidence>
<dbReference type="OrthoDB" id="284718at2759"/>
<evidence type="ECO:0000313" key="8">
    <source>
        <dbReference type="Proteomes" id="UP000499080"/>
    </source>
</evidence>
<comment type="subcellular location">
    <subcellularLocation>
        <location evidence="1">Membrane</location>
    </subcellularLocation>
</comment>
<dbReference type="Pfam" id="PF03669">
    <property type="entry name" value="ASTER"/>
    <property type="match status" value="1"/>
</dbReference>